<keyword evidence="3" id="KW-1185">Reference proteome</keyword>
<reference evidence="3" key="2">
    <citation type="journal article" date="2017" name="Nat. Plants">
        <title>The Aegilops tauschii genome reveals multiple impacts of transposons.</title>
        <authorList>
            <person name="Zhao G."/>
            <person name="Zou C."/>
            <person name="Li K."/>
            <person name="Wang K."/>
            <person name="Li T."/>
            <person name="Gao L."/>
            <person name="Zhang X."/>
            <person name="Wang H."/>
            <person name="Yang Z."/>
            <person name="Liu X."/>
            <person name="Jiang W."/>
            <person name="Mao L."/>
            <person name="Kong X."/>
            <person name="Jiao Y."/>
            <person name="Jia J."/>
        </authorList>
    </citation>
    <scope>NUCLEOTIDE SEQUENCE [LARGE SCALE GENOMIC DNA]</scope>
    <source>
        <strain evidence="3">cv. AL8/78</strain>
    </source>
</reference>
<protein>
    <submittedName>
        <fullName evidence="2">Uncharacterized protein</fullName>
    </submittedName>
</protein>
<reference evidence="2" key="4">
    <citation type="submission" date="2019-03" db="UniProtKB">
        <authorList>
            <consortium name="EnsemblPlants"/>
        </authorList>
    </citation>
    <scope>IDENTIFICATION</scope>
</reference>
<sequence>MMMMKVWEDKQWYARINNELTPEKNKQLIPSEQAGALMRVVIEGTDEVNETMHDRDQNSEIVPYSPSATLMNQYPSASYQPSAFLFERVILQKRPEECIHDLAVATHNEKIAETQVSPPLPKERKKTKS</sequence>
<evidence type="ECO:0000313" key="2">
    <source>
        <dbReference type="EnsemblPlants" id="AET5Gv20726400.56"/>
    </source>
</evidence>
<dbReference type="Gramene" id="AET5Gv20726400.56">
    <property type="protein sequence ID" value="AET5Gv20726400.56"/>
    <property type="gene ID" value="AET5Gv20726400"/>
</dbReference>
<evidence type="ECO:0000256" key="1">
    <source>
        <dbReference type="SAM" id="MobiDB-lite"/>
    </source>
</evidence>
<reference evidence="2" key="3">
    <citation type="journal article" date="2017" name="Nature">
        <title>Genome sequence of the progenitor of the wheat D genome Aegilops tauschii.</title>
        <authorList>
            <person name="Luo M.C."/>
            <person name="Gu Y.Q."/>
            <person name="Puiu D."/>
            <person name="Wang H."/>
            <person name="Twardziok S.O."/>
            <person name="Deal K.R."/>
            <person name="Huo N."/>
            <person name="Zhu T."/>
            <person name="Wang L."/>
            <person name="Wang Y."/>
            <person name="McGuire P.E."/>
            <person name="Liu S."/>
            <person name="Long H."/>
            <person name="Ramasamy R.K."/>
            <person name="Rodriguez J.C."/>
            <person name="Van S.L."/>
            <person name="Yuan L."/>
            <person name="Wang Z."/>
            <person name="Xia Z."/>
            <person name="Xiao L."/>
            <person name="Anderson O.D."/>
            <person name="Ouyang S."/>
            <person name="Liang Y."/>
            <person name="Zimin A.V."/>
            <person name="Pertea G."/>
            <person name="Qi P."/>
            <person name="Bennetzen J.L."/>
            <person name="Dai X."/>
            <person name="Dawson M.W."/>
            <person name="Muller H.G."/>
            <person name="Kugler K."/>
            <person name="Rivarola-Duarte L."/>
            <person name="Spannagl M."/>
            <person name="Mayer K.F.X."/>
            <person name="Lu F.H."/>
            <person name="Bevan M.W."/>
            <person name="Leroy P."/>
            <person name="Li P."/>
            <person name="You F.M."/>
            <person name="Sun Q."/>
            <person name="Liu Z."/>
            <person name="Lyons E."/>
            <person name="Wicker T."/>
            <person name="Salzberg S.L."/>
            <person name="Devos K.M."/>
            <person name="Dvorak J."/>
        </authorList>
    </citation>
    <scope>NUCLEOTIDE SEQUENCE [LARGE SCALE GENOMIC DNA]</scope>
    <source>
        <strain evidence="2">cv. AL8/78</strain>
    </source>
</reference>
<dbReference type="AlphaFoldDB" id="A0A453LDL7"/>
<dbReference type="EnsemblPlants" id="AET5Gv20726400.56">
    <property type="protein sequence ID" value="AET5Gv20726400.56"/>
    <property type="gene ID" value="AET5Gv20726400"/>
</dbReference>
<accession>A0A453LDL7</accession>
<evidence type="ECO:0000313" key="3">
    <source>
        <dbReference type="Proteomes" id="UP000015105"/>
    </source>
</evidence>
<reference evidence="3" key="1">
    <citation type="journal article" date="2014" name="Science">
        <title>Ancient hybridizations among the ancestral genomes of bread wheat.</title>
        <authorList>
            <consortium name="International Wheat Genome Sequencing Consortium,"/>
            <person name="Marcussen T."/>
            <person name="Sandve S.R."/>
            <person name="Heier L."/>
            <person name="Spannagl M."/>
            <person name="Pfeifer M."/>
            <person name="Jakobsen K.S."/>
            <person name="Wulff B.B."/>
            <person name="Steuernagel B."/>
            <person name="Mayer K.F."/>
            <person name="Olsen O.A."/>
        </authorList>
    </citation>
    <scope>NUCLEOTIDE SEQUENCE [LARGE SCALE GENOMIC DNA]</scope>
    <source>
        <strain evidence="3">cv. AL8/78</strain>
    </source>
</reference>
<name>A0A453LDL7_AEGTS</name>
<feature type="region of interest" description="Disordered" evidence="1">
    <location>
        <begin position="109"/>
        <end position="129"/>
    </location>
</feature>
<organism evidence="2 3">
    <name type="scientific">Aegilops tauschii subsp. strangulata</name>
    <name type="common">Goatgrass</name>
    <dbReference type="NCBI Taxonomy" id="200361"/>
    <lineage>
        <taxon>Eukaryota</taxon>
        <taxon>Viridiplantae</taxon>
        <taxon>Streptophyta</taxon>
        <taxon>Embryophyta</taxon>
        <taxon>Tracheophyta</taxon>
        <taxon>Spermatophyta</taxon>
        <taxon>Magnoliopsida</taxon>
        <taxon>Liliopsida</taxon>
        <taxon>Poales</taxon>
        <taxon>Poaceae</taxon>
        <taxon>BOP clade</taxon>
        <taxon>Pooideae</taxon>
        <taxon>Triticodae</taxon>
        <taxon>Triticeae</taxon>
        <taxon>Triticinae</taxon>
        <taxon>Aegilops</taxon>
    </lineage>
</organism>
<dbReference type="Proteomes" id="UP000015105">
    <property type="component" value="Chromosome 5D"/>
</dbReference>
<reference evidence="2" key="5">
    <citation type="journal article" date="2021" name="G3 (Bethesda)">
        <title>Aegilops tauschii genome assembly Aet v5.0 features greater sequence contiguity and improved annotation.</title>
        <authorList>
            <person name="Wang L."/>
            <person name="Zhu T."/>
            <person name="Rodriguez J.C."/>
            <person name="Deal K.R."/>
            <person name="Dubcovsky J."/>
            <person name="McGuire P.E."/>
            <person name="Lux T."/>
            <person name="Spannagl M."/>
            <person name="Mayer K.F.X."/>
            <person name="Baldrich P."/>
            <person name="Meyers B.C."/>
            <person name="Huo N."/>
            <person name="Gu Y.Q."/>
            <person name="Zhou H."/>
            <person name="Devos K.M."/>
            <person name="Bennetzen J.L."/>
            <person name="Unver T."/>
            <person name="Budak H."/>
            <person name="Gulick P.J."/>
            <person name="Galiba G."/>
            <person name="Kalapos B."/>
            <person name="Nelson D.R."/>
            <person name="Li P."/>
            <person name="You F.M."/>
            <person name="Luo M.C."/>
            <person name="Dvorak J."/>
        </authorList>
    </citation>
    <scope>NUCLEOTIDE SEQUENCE [LARGE SCALE GENOMIC DNA]</scope>
    <source>
        <strain evidence="2">cv. AL8/78</strain>
    </source>
</reference>
<proteinExistence type="predicted"/>